<accession>A0A428ZDH0</accession>
<protein>
    <submittedName>
        <fullName evidence="1">Uncharacterized protein</fullName>
    </submittedName>
</protein>
<reference evidence="1 2" key="1">
    <citation type="submission" date="2018-05" db="EMBL/GenBank/DDBJ databases">
        <title>Evolution of GPA BGCs.</title>
        <authorList>
            <person name="Waglechner N."/>
            <person name="Wright G.D."/>
        </authorList>
    </citation>
    <scope>NUCLEOTIDE SEQUENCE [LARGE SCALE GENOMIC DNA]</scope>
    <source>
        <strain evidence="1 2">A82846</strain>
    </source>
</reference>
<proteinExistence type="predicted"/>
<name>A0A428ZDH0_KIBAR</name>
<organism evidence="1 2">
    <name type="scientific">Kibdelosporangium aridum</name>
    <dbReference type="NCBI Taxonomy" id="2030"/>
    <lineage>
        <taxon>Bacteria</taxon>
        <taxon>Bacillati</taxon>
        <taxon>Actinomycetota</taxon>
        <taxon>Actinomycetes</taxon>
        <taxon>Pseudonocardiales</taxon>
        <taxon>Pseudonocardiaceae</taxon>
        <taxon>Kibdelosporangium</taxon>
    </lineage>
</organism>
<dbReference type="EMBL" id="QHKI01000010">
    <property type="protein sequence ID" value="RSM86114.1"/>
    <property type="molecule type" value="Genomic_DNA"/>
</dbReference>
<dbReference type="OrthoDB" id="3693069at2"/>
<dbReference type="Proteomes" id="UP000287547">
    <property type="component" value="Unassembled WGS sequence"/>
</dbReference>
<sequence length="107" mass="12930">MLEILRVEQRTGQLVGTALLRYREFLSPPRQWPLYPMPDVCSCPSCRLDDVRNARDVLEDALEQLPPRARAELRRRVMALDKEYRRRTLPDLWSDQETWWRRRLTVH</sequence>
<evidence type="ECO:0000313" key="2">
    <source>
        <dbReference type="Proteomes" id="UP000287547"/>
    </source>
</evidence>
<comment type="caution">
    <text evidence="1">The sequence shown here is derived from an EMBL/GenBank/DDBJ whole genome shotgun (WGS) entry which is preliminary data.</text>
</comment>
<gene>
    <name evidence="1" type="ORF">DMH04_15220</name>
</gene>
<dbReference type="AlphaFoldDB" id="A0A428ZDH0"/>
<evidence type="ECO:0000313" key="1">
    <source>
        <dbReference type="EMBL" id="RSM86114.1"/>
    </source>
</evidence>